<dbReference type="EMBL" id="JAGIZQ010000006">
    <property type="protein sequence ID" value="KAH6623871.1"/>
    <property type="molecule type" value="Genomic_DNA"/>
</dbReference>
<name>A0ACB7P5E0_9PEZI</name>
<keyword evidence="2" id="KW-1185">Reference proteome</keyword>
<sequence>MVKKQTSLKPSQAELPPTKKQVPASPPSRKQQLDSDNDAEPRAKRARMTQPASEPVRLTRQNLARFNKMANNYKGSKKGSTYLDPSSSTKTLRTLASGFAVRARQNGILDDLGSKPPANYKAIQKRLARRRATDSPSESSYKDYARSKYTGKGYIRAFNQAFTGFPTDVRFSNGLSTPQPDFIENIECEEYRSFPITTYIPGAVLYEDKLYSVTLPHIAGEWKGPGGSIETTRLKAAYTGAALIFARNQALDVIKKPDLTGHAKVITFTTDGLGLNFFAHYAAETEGGALGYRQYRIRLDGLRYLRNVQDFAREESYALKDKIKEYWRQARNNLHPTAQGPLEATHVYEDQDD</sequence>
<comment type="caution">
    <text evidence="1">The sequence shown here is derived from an EMBL/GenBank/DDBJ whole genome shotgun (WGS) entry which is preliminary data.</text>
</comment>
<proteinExistence type="predicted"/>
<dbReference type="Proteomes" id="UP000724584">
    <property type="component" value="Unassembled WGS sequence"/>
</dbReference>
<evidence type="ECO:0000313" key="1">
    <source>
        <dbReference type="EMBL" id="KAH6623871.1"/>
    </source>
</evidence>
<gene>
    <name evidence="1" type="ORF">F5144DRAFT_595967</name>
</gene>
<reference evidence="1 2" key="1">
    <citation type="journal article" date="2021" name="Nat. Commun.">
        <title>Genetic determinants of endophytism in the Arabidopsis root mycobiome.</title>
        <authorList>
            <person name="Mesny F."/>
            <person name="Miyauchi S."/>
            <person name="Thiergart T."/>
            <person name="Pickel B."/>
            <person name="Atanasova L."/>
            <person name="Karlsson M."/>
            <person name="Huettel B."/>
            <person name="Barry K.W."/>
            <person name="Haridas S."/>
            <person name="Chen C."/>
            <person name="Bauer D."/>
            <person name="Andreopoulos W."/>
            <person name="Pangilinan J."/>
            <person name="LaButti K."/>
            <person name="Riley R."/>
            <person name="Lipzen A."/>
            <person name="Clum A."/>
            <person name="Drula E."/>
            <person name="Henrissat B."/>
            <person name="Kohler A."/>
            <person name="Grigoriev I.V."/>
            <person name="Martin F.M."/>
            <person name="Hacquard S."/>
        </authorList>
    </citation>
    <scope>NUCLEOTIDE SEQUENCE [LARGE SCALE GENOMIC DNA]</scope>
    <source>
        <strain evidence="1 2">MPI-SDFR-AT-0079</strain>
    </source>
</reference>
<organism evidence="1 2">
    <name type="scientific">Chaetomium tenue</name>
    <dbReference type="NCBI Taxonomy" id="1854479"/>
    <lineage>
        <taxon>Eukaryota</taxon>
        <taxon>Fungi</taxon>
        <taxon>Dikarya</taxon>
        <taxon>Ascomycota</taxon>
        <taxon>Pezizomycotina</taxon>
        <taxon>Sordariomycetes</taxon>
        <taxon>Sordariomycetidae</taxon>
        <taxon>Sordariales</taxon>
        <taxon>Chaetomiaceae</taxon>
        <taxon>Chaetomium</taxon>
    </lineage>
</organism>
<protein>
    <submittedName>
        <fullName evidence="1">Uncharacterized protein</fullName>
    </submittedName>
</protein>
<evidence type="ECO:0000313" key="2">
    <source>
        <dbReference type="Proteomes" id="UP000724584"/>
    </source>
</evidence>
<accession>A0ACB7P5E0</accession>